<dbReference type="AlphaFoldDB" id="A0AAV0LV77"/>
<reference evidence="2" key="1">
    <citation type="submission" date="2022-08" db="EMBL/GenBank/DDBJ databases">
        <authorList>
            <person name="Gutierrez-Valencia J."/>
        </authorList>
    </citation>
    <scope>NUCLEOTIDE SEQUENCE</scope>
</reference>
<proteinExistence type="predicted"/>
<protein>
    <submittedName>
        <fullName evidence="2">Uncharacterized protein</fullName>
    </submittedName>
</protein>
<evidence type="ECO:0000313" key="3">
    <source>
        <dbReference type="Proteomes" id="UP001154282"/>
    </source>
</evidence>
<feature type="compositionally biased region" description="Polar residues" evidence="1">
    <location>
        <begin position="1"/>
        <end position="12"/>
    </location>
</feature>
<feature type="region of interest" description="Disordered" evidence="1">
    <location>
        <begin position="1"/>
        <end position="37"/>
    </location>
</feature>
<sequence length="105" mass="11660">MKSQRSVLLSSPENPPSSCDKFKTLGSPSPRRVNKLEESSIKFGRRKSFLSSLERTLSQNNKLLNDLTLKKVDGGTEAVLPSRERCKALPKLFNAITQTILISKA</sequence>
<comment type="caution">
    <text evidence="2">The sequence shown here is derived from an EMBL/GenBank/DDBJ whole genome shotgun (WGS) entry which is preliminary data.</text>
</comment>
<dbReference type="EMBL" id="CAMGYJ010000006">
    <property type="protein sequence ID" value="CAI0438010.1"/>
    <property type="molecule type" value="Genomic_DNA"/>
</dbReference>
<evidence type="ECO:0000313" key="2">
    <source>
        <dbReference type="EMBL" id="CAI0438010.1"/>
    </source>
</evidence>
<evidence type="ECO:0000256" key="1">
    <source>
        <dbReference type="SAM" id="MobiDB-lite"/>
    </source>
</evidence>
<organism evidence="2 3">
    <name type="scientific">Linum tenue</name>
    <dbReference type="NCBI Taxonomy" id="586396"/>
    <lineage>
        <taxon>Eukaryota</taxon>
        <taxon>Viridiplantae</taxon>
        <taxon>Streptophyta</taxon>
        <taxon>Embryophyta</taxon>
        <taxon>Tracheophyta</taxon>
        <taxon>Spermatophyta</taxon>
        <taxon>Magnoliopsida</taxon>
        <taxon>eudicotyledons</taxon>
        <taxon>Gunneridae</taxon>
        <taxon>Pentapetalae</taxon>
        <taxon>rosids</taxon>
        <taxon>fabids</taxon>
        <taxon>Malpighiales</taxon>
        <taxon>Linaceae</taxon>
        <taxon>Linum</taxon>
    </lineage>
</organism>
<keyword evidence="3" id="KW-1185">Reference proteome</keyword>
<gene>
    <name evidence="2" type="ORF">LITE_LOCUS25659</name>
</gene>
<accession>A0AAV0LV77</accession>
<name>A0AAV0LV77_9ROSI</name>
<dbReference type="Proteomes" id="UP001154282">
    <property type="component" value="Unassembled WGS sequence"/>
</dbReference>